<dbReference type="EMBL" id="JAUSQX010000001">
    <property type="protein sequence ID" value="MDP9807061.1"/>
    <property type="molecule type" value="Genomic_DNA"/>
</dbReference>
<comment type="caution">
    <text evidence="1">The sequence shown here is derived from an EMBL/GenBank/DDBJ whole genome shotgun (WGS) entry which is preliminary data.</text>
</comment>
<protein>
    <submittedName>
        <fullName evidence="1">Uncharacterized protein</fullName>
    </submittedName>
</protein>
<accession>A0ABT9NI42</accession>
<gene>
    <name evidence="1" type="ORF">J2S70_001643</name>
</gene>
<sequence>MSIDILDYLNFHYTVDGSLYENHLTKAEFIDITPEQRAELCQAVMKLEDNGATNADGEVFSWTLSTDDGGMGGSTDDADAYREVVELAEQLVGPELFEETRRKHEELIQ</sequence>
<evidence type="ECO:0000313" key="2">
    <source>
        <dbReference type="Proteomes" id="UP001243212"/>
    </source>
</evidence>
<proteinExistence type="predicted"/>
<dbReference type="Proteomes" id="UP001243212">
    <property type="component" value="Unassembled WGS sequence"/>
</dbReference>
<organism evidence="1 2">
    <name type="scientific">Trueperella bonasi</name>
    <dbReference type="NCBI Taxonomy" id="312286"/>
    <lineage>
        <taxon>Bacteria</taxon>
        <taxon>Bacillati</taxon>
        <taxon>Actinomycetota</taxon>
        <taxon>Actinomycetes</taxon>
        <taxon>Actinomycetales</taxon>
        <taxon>Actinomycetaceae</taxon>
        <taxon>Trueperella</taxon>
    </lineage>
</organism>
<reference evidence="1 2" key="1">
    <citation type="submission" date="2023-07" db="EMBL/GenBank/DDBJ databases">
        <title>Sequencing the genomes of 1000 actinobacteria strains.</title>
        <authorList>
            <person name="Klenk H.-P."/>
        </authorList>
    </citation>
    <scope>NUCLEOTIDE SEQUENCE [LARGE SCALE GENOMIC DNA]</scope>
    <source>
        <strain evidence="1 2">DSM 17163</strain>
    </source>
</reference>
<name>A0ABT9NI42_9ACTO</name>
<evidence type="ECO:0000313" key="1">
    <source>
        <dbReference type="EMBL" id="MDP9807061.1"/>
    </source>
</evidence>
<dbReference type="RefSeq" id="WP_307683238.1">
    <property type="nucleotide sequence ID" value="NZ_JAUSQX010000001.1"/>
</dbReference>
<keyword evidence="2" id="KW-1185">Reference proteome</keyword>